<sequence>MSMDRPDALSSPDLRIWWNRLLPSQWELWAQPLRVRLYCLVTELAAVVAVITLLGSEEITQSDIWVFLALVALGVGQAELGRRVERIRRRVSGVAHINMTSVWTFAAVMLLPPPLTAALVVVLYWHLAVRSWYRLQRVPVWRTTNNATGVILTCLAAHQAMVLTGIHDMREALAHDWQGFAAVATAVAVYFVVGALVVIGARERIIWTPSGLFGSWTDNLLELATLGLGALNALALVTMPGLALLILPSLLLLHRSVLVKQLEVAATTDDKTGVYNTAGWHHTAEREFHRSRERESPFALLMIDLDHFKRINDTYGHLVGDAVLRAVAQAIKSEVRDRDAVGRFGGEEFVVLLPDVHAAEAHLVAERIRQAVMRIQVPVDADAELVTGLSTSIGVAIYPDAGTGVQELLDAADTALYRAKNAGRNQVVHATPVG</sequence>
<evidence type="ECO:0000259" key="2">
    <source>
        <dbReference type="PROSITE" id="PS50887"/>
    </source>
</evidence>
<feature type="transmembrane region" description="Helical" evidence="1">
    <location>
        <begin position="102"/>
        <end position="127"/>
    </location>
</feature>
<dbReference type="Proteomes" id="UP000249324">
    <property type="component" value="Unassembled WGS sequence"/>
</dbReference>
<dbReference type="Pfam" id="PF00990">
    <property type="entry name" value="GGDEF"/>
    <property type="match status" value="1"/>
</dbReference>
<protein>
    <submittedName>
        <fullName evidence="3">GGDEF domain-containing protein</fullName>
        <ecNumber evidence="3">2.7.7.65</ecNumber>
    </submittedName>
</protein>
<dbReference type="CDD" id="cd01949">
    <property type="entry name" value="GGDEF"/>
    <property type="match status" value="1"/>
</dbReference>
<name>A0ABD6FEL8_9PSEU</name>
<dbReference type="SMART" id="SM00267">
    <property type="entry name" value="GGDEF"/>
    <property type="match status" value="1"/>
</dbReference>
<dbReference type="GO" id="GO:0052621">
    <property type="term" value="F:diguanylate cyclase activity"/>
    <property type="evidence" value="ECO:0007669"/>
    <property type="project" value="UniProtKB-EC"/>
</dbReference>
<dbReference type="EMBL" id="QGUI02000097">
    <property type="protein sequence ID" value="MFO7192425.1"/>
    <property type="molecule type" value="Genomic_DNA"/>
</dbReference>
<dbReference type="FunFam" id="3.30.70.270:FF:000001">
    <property type="entry name" value="Diguanylate cyclase domain protein"/>
    <property type="match status" value="1"/>
</dbReference>
<feature type="domain" description="GGDEF" evidence="2">
    <location>
        <begin position="296"/>
        <end position="432"/>
    </location>
</feature>
<dbReference type="Gene3D" id="3.30.70.270">
    <property type="match status" value="1"/>
</dbReference>
<dbReference type="PANTHER" id="PTHR45138">
    <property type="entry name" value="REGULATORY COMPONENTS OF SENSORY TRANSDUCTION SYSTEM"/>
    <property type="match status" value="1"/>
</dbReference>
<dbReference type="InterPro" id="IPR050469">
    <property type="entry name" value="Diguanylate_Cyclase"/>
</dbReference>
<keyword evidence="3" id="KW-0808">Transferase</keyword>
<feature type="transmembrane region" description="Helical" evidence="1">
    <location>
        <begin position="147"/>
        <end position="167"/>
    </location>
</feature>
<keyword evidence="1" id="KW-0472">Membrane</keyword>
<feature type="transmembrane region" description="Helical" evidence="1">
    <location>
        <begin position="62"/>
        <end position="81"/>
    </location>
</feature>
<evidence type="ECO:0000313" key="4">
    <source>
        <dbReference type="Proteomes" id="UP000249324"/>
    </source>
</evidence>
<feature type="transmembrane region" description="Helical" evidence="1">
    <location>
        <begin position="37"/>
        <end position="56"/>
    </location>
</feature>
<keyword evidence="1" id="KW-0812">Transmembrane</keyword>
<dbReference type="EC" id="2.7.7.65" evidence="3"/>
<evidence type="ECO:0000313" key="3">
    <source>
        <dbReference type="EMBL" id="MFO7192425.1"/>
    </source>
</evidence>
<feature type="transmembrane region" description="Helical" evidence="1">
    <location>
        <begin position="179"/>
        <end position="200"/>
    </location>
</feature>
<dbReference type="SUPFAM" id="SSF55073">
    <property type="entry name" value="Nucleotide cyclase"/>
    <property type="match status" value="1"/>
</dbReference>
<keyword evidence="3" id="KW-0548">Nucleotidyltransferase</keyword>
<feature type="transmembrane region" description="Helical" evidence="1">
    <location>
        <begin position="220"/>
        <end position="253"/>
    </location>
</feature>
<accession>A0ABD6FEL8</accession>
<organism evidence="3 4">
    <name type="scientific">Thermocrispum agreste</name>
    <dbReference type="NCBI Taxonomy" id="37925"/>
    <lineage>
        <taxon>Bacteria</taxon>
        <taxon>Bacillati</taxon>
        <taxon>Actinomycetota</taxon>
        <taxon>Actinomycetes</taxon>
        <taxon>Pseudonocardiales</taxon>
        <taxon>Pseudonocardiaceae</taxon>
        <taxon>Thermocrispum</taxon>
    </lineage>
</organism>
<dbReference type="InterPro" id="IPR043128">
    <property type="entry name" value="Rev_trsase/Diguanyl_cyclase"/>
</dbReference>
<dbReference type="InterPro" id="IPR029787">
    <property type="entry name" value="Nucleotide_cyclase"/>
</dbReference>
<gene>
    <name evidence="3" type="ORF">DIU77_009310</name>
</gene>
<dbReference type="PROSITE" id="PS50887">
    <property type="entry name" value="GGDEF"/>
    <property type="match status" value="1"/>
</dbReference>
<reference evidence="3 4" key="1">
    <citation type="journal article" date="2021" name="BMC Genomics">
        <title>Genome-resolved metagenome and metatranscriptome analyses of thermophilic composting reveal key bacterial players and their metabolic interactions.</title>
        <authorList>
            <person name="Braga L.P.P."/>
            <person name="Pereira R.V."/>
            <person name="Martins L.F."/>
            <person name="Moura L.M.S."/>
            <person name="Sanchez F.B."/>
            <person name="Patane J.S.L."/>
            <person name="da Silva A.M."/>
            <person name="Setubal J.C."/>
        </authorList>
    </citation>
    <scope>NUCLEOTIDE SEQUENCE [LARGE SCALE GENOMIC DNA]</scope>
    <source>
        <strain evidence="3">ZC4RG45</strain>
    </source>
</reference>
<dbReference type="InterPro" id="IPR000160">
    <property type="entry name" value="GGDEF_dom"/>
</dbReference>
<evidence type="ECO:0000256" key="1">
    <source>
        <dbReference type="SAM" id="Phobius"/>
    </source>
</evidence>
<keyword evidence="1" id="KW-1133">Transmembrane helix</keyword>
<proteinExistence type="predicted"/>
<dbReference type="AlphaFoldDB" id="A0ABD6FEL8"/>
<dbReference type="NCBIfam" id="TIGR00254">
    <property type="entry name" value="GGDEF"/>
    <property type="match status" value="1"/>
</dbReference>
<dbReference type="PANTHER" id="PTHR45138:SF9">
    <property type="entry name" value="DIGUANYLATE CYCLASE DGCM-RELATED"/>
    <property type="match status" value="1"/>
</dbReference>
<comment type="caution">
    <text evidence="3">The sequence shown here is derived from an EMBL/GenBank/DDBJ whole genome shotgun (WGS) entry which is preliminary data.</text>
</comment>